<evidence type="ECO:0000313" key="1">
    <source>
        <dbReference type="EMBL" id="OMH78757.1"/>
    </source>
</evidence>
<dbReference type="Proteomes" id="UP000188320">
    <property type="component" value="Unassembled WGS sequence"/>
</dbReference>
<reference evidence="1" key="2">
    <citation type="submission" date="2017-01" db="EMBL/GenBank/DDBJ databases">
        <authorList>
            <person name="Mah S.A."/>
            <person name="Swanson W.J."/>
            <person name="Moy G.W."/>
            <person name="Vacquier V.D."/>
        </authorList>
    </citation>
    <scope>NUCLEOTIDE SEQUENCE [LARGE SCALE GENOMIC DNA]</scope>
    <source>
        <strain evidence="1">COL-18-3</strain>
    </source>
</reference>
<comment type="caution">
    <text evidence="1">The sequence shown here is derived from an EMBL/GenBank/DDBJ whole genome shotgun (WGS) entry which is preliminary data.</text>
</comment>
<sequence length="431" mass="46538">MSQRCFATLTNLSLPSSRNAPARKLKNTACFCGNLTLRFLTASATIVRNSSLISAIKLCICPINRSTDASFPVFNNVVIAKVATGLLLSLISPSISTLHTCAASARLLANLSSIRIAANRRTVLFDPKKPCNTLTAADSRFFDTPSYSHIARAASKLTISVRLRRLSSNKSSNPCCIPVSSPITLTAYRTINTCAIPFFSTAPPPPPPPNHPPLLPPPIPLSPCTIFATAIRSCCFNIYCNPSAWYCSIPDPVVAAPLLPPKNDPLPPLCESASCTSPPHRLTISLAFHCKWYADTNAADDITWFLSTIAPFKNLSIAGSIDTSVILHSALIALARYISSDFGWISFINELVTIITSSDISDSSLIAKYTICLNDIYFYILLPPLFSFNGVSLKILASCNTADWSTVINAPNSPIVYNHIFIVIPSPLSIS</sequence>
<accession>A0A1R1PCQ9</accession>
<dbReference type="AlphaFoldDB" id="A0A1R1PCQ9"/>
<evidence type="ECO:0000313" key="3">
    <source>
        <dbReference type="Proteomes" id="UP000188320"/>
    </source>
</evidence>
<gene>
    <name evidence="2" type="ORF">AX774_g5568</name>
    <name evidence="1" type="ORF">AX774_g7845</name>
</gene>
<name>A0A1R1PCQ9_ZANCU</name>
<evidence type="ECO:0000313" key="2">
    <source>
        <dbReference type="EMBL" id="OMH80983.1"/>
    </source>
</evidence>
<reference evidence="3" key="1">
    <citation type="submission" date="2017-01" db="EMBL/GenBank/DDBJ databases">
        <authorList>
            <person name="Wang Y."/>
            <person name="White M."/>
            <person name="Kvist S."/>
            <person name="Moncalvo J.-M."/>
        </authorList>
    </citation>
    <scope>NUCLEOTIDE SEQUENCE [LARGE SCALE GENOMIC DNA]</scope>
    <source>
        <strain evidence="3">COL-18-3</strain>
    </source>
</reference>
<proteinExistence type="predicted"/>
<dbReference type="EMBL" id="LSSK01001022">
    <property type="protein sequence ID" value="OMH80983.1"/>
    <property type="molecule type" value="Genomic_DNA"/>
</dbReference>
<organism evidence="1 3">
    <name type="scientific">Zancudomyces culisetae</name>
    <name type="common">Gut fungus</name>
    <name type="synonym">Smittium culisetae</name>
    <dbReference type="NCBI Taxonomy" id="1213189"/>
    <lineage>
        <taxon>Eukaryota</taxon>
        <taxon>Fungi</taxon>
        <taxon>Fungi incertae sedis</taxon>
        <taxon>Zoopagomycota</taxon>
        <taxon>Kickxellomycotina</taxon>
        <taxon>Harpellomycetes</taxon>
        <taxon>Harpellales</taxon>
        <taxon>Legeriomycetaceae</taxon>
        <taxon>Zancudomyces</taxon>
    </lineage>
</organism>
<protein>
    <submittedName>
        <fullName evidence="1">Uncharacterized protein</fullName>
    </submittedName>
</protein>
<keyword evidence="3" id="KW-1185">Reference proteome</keyword>
<dbReference type="EMBL" id="LSSK01001813">
    <property type="protein sequence ID" value="OMH78757.1"/>
    <property type="molecule type" value="Genomic_DNA"/>
</dbReference>